<reference evidence="3" key="1">
    <citation type="submission" date="2018-12" db="EMBL/GenBank/DDBJ databases">
        <title>Genome sequence of Peanibacillus sp.</title>
        <authorList>
            <person name="Subramani G."/>
            <person name="Srinivasan S."/>
            <person name="Kim M.K."/>
        </authorList>
    </citation>
    <scope>NUCLEOTIDE SEQUENCE [LARGE SCALE GENOMIC DNA]</scope>
    <source>
        <strain evidence="3">18JY67-1</strain>
    </source>
</reference>
<evidence type="ECO:0008006" key="4">
    <source>
        <dbReference type="Google" id="ProtNLM"/>
    </source>
</evidence>
<keyword evidence="1" id="KW-0732">Signal</keyword>
<accession>A0A3S9ACA3</accession>
<evidence type="ECO:0000256" key="1">
    <source>
        <dbReference type="SAM" id="SignalP"/>
    </source>
</evidence>
<name>A0A3S9ACA3_9BACL</name>
<dbReference type="Proteomes" id="UP000272528">
    <property type="component" value="Chromosome"/>
</dbReference>
<dbReference type="RefSeq" id="WP_126019789.1">
    <property type="nucleotide sequence ID" value="NZ_CP034437.1"/>
</dbReference>
<keyword evidence="3" id="KW-1185">Reference proteome</keyword>
<dbReference type="AlphaFoldDB" id="A0A3S9ACA3"/>
<feature type="signal peptide" evidence="1">
    <location>
        <begin position="1"/>
        <end position="26"/>
    </location>
</feature>
<dbReference type="PROSITE" id="PS51257">
    <property type="entry name" value="PROKAR_LIPOPROTEIN"/>
    <property type="match status" value="1"/>
</dbReference>
<evidence type="ECO:0000313" key="2">
    <source>
        <dbReference type="EMBL" id="AZN43344.1"/>
    </source>
</evidence>
<dbReference type="KEGG" id="palb:EJC50_29380"/>
<organism evidence="2 3">
    <name type="scientific">Paenibacillus albus</name>
    <dbReference type="NCBI Taxonomy" id="2495582"/>
    <lineage>
        <taxon>Bacteria</taxon>
        <taxon>Bacillati</taxon>
        <taxon>Bacillota</taxon>
        <taxon>Bacilli</taxon>
        <taxon>Bacillales</taxon>
        <taxon>Paenibacillaceae</taxon>
        <taxon>Paenibacillus</taxon>
    </lineage>
</organism>
<evidence type="ECO:0000313" key="3">
    <source>
        <dbReference type="Proteomes" id="UP000272528"/>
    </source>
</evidence>
<dbReference type="OrthoDB" id="9813301at2"/>
<dbReference type="EMBL" id="CP034437">
    <property type="protein sequence ID" value="AZN43344.1"/>
    <property type="molecule type" value="Genomic_DNA"/>
</dbReference>
<feature type="chain" id="PRO_5019526606" description="G5 domain-containing protein" evidence="1">
    <location>
        <begin position="27"/>
        <end position="313"/>
    </location>
</feature>
<protein>
    <recommendedName>
        <fullName evidence="4">G5 domain-containing protein</fullName>
    </recommendedName>
</protein>
<proteinExistence type="predicted"/>
<sequence length="313" mass="34417">MKMAKKLAVALCIASLSCTYTQLSSAETVETKGGADYTTASPDVKKQMEADKKRIAQTEGFKLSEFKRTQDVIKDLLAQGKDISYQEGYLKQLLELSGEDKLVSQSAIAFGDTSGLLTKWTEFLNGTVIEPKHAFSLLGALEELQPADSNALSVLATGIYSVVLKSNFSLLERSIGRSLPDYDKFGYEAKMVPGHVDLKFANTNDTPYKLFLEYYNGVLYTYLAGAPLETTYRITMEDEQIIAPRTVKQFKATGGNGGKPGVYAVIYRLTVDANNAVIKKERISEDYYAPVNRIESTVRSEGGQDETAGKTAR</sequence>
<gene>
    <name evidence="2" type="ORF">EJC50_29380</name>
</gene>